<dbReference type="RefSeq" id="WP_235119750.1">
    <property type="nucleotide sequence ID" value="NZ_CP090978.1"/>
</dbReference>
<dbReference type="EMBL" id="CP090978">
    <property type="protein sequence ID" value="UJF33388.1"/>
    <property type="molecule type" value="Genomic_DNA"/>
</dbReference>
<evidence type="ECO:0000313" key="1">
    <source>
        <dbReference type="EMBL" id="UJF33388.1"/>
    </source>
</evidence>
<evidence type="ECO:0000313" key="2">
    <source>
        <dbReference type="Proteomes" id="UP001649230"/>
    </source>
</evidence>
<organism evidence="1 2">
    <name type="scientific">Paenibacillus hexagrammi</name>
    <dbReference type="NCBI Taxonomy" id="2908839"/>
    <lineage>
        <taxon>Bacteria</taxon>
        <taxon>Bacillati</taxon>
        <taxon>Bacillota</taxon>
        <taxon>Bacilli</taxon>
        <taxon>Bacillales</taxon>
        <taxon>Paenibacillaceae</taxon>
        <taxon>Paenibacillus</taxon>
    </lineage>
</organism>
<accession>A0ABY3SIS0</accession>
<reference evidence="1 2" key="1">
    <citation type="journal article" date="2024" name="Int. J. Syst. Evol. Microbiol.">
        <title>Paenibacillus hexagrammi sp. nov., a novel bacterium isolated from the gut content of Hexagrammos agrammus.</title>
        <authorList>
            <person name="Jung H.K."/>
            <person name="Kim D.G."/>
            <person name="Zin H."/>
            <person name="Park J."/>
            <person name="Jung H."/>
            <person name="Kim Y.O."/>
            <person name="Kong H.J."/>
            <person name="Kim J.W."/>
            <person name="Kim Y.S."/>
        </authorList>
    </citation>
    <scope>NUCLEOTIDE SEQUENCE [LARGE SCALE GENOMIC DNA]</scope>
    <source>
        <strain evidence="1 2">YPD9-1</strain>
    </source>
</reference>
<proteinExistence type="predicted"/>
<gene>
    <name evidence="1" type="ORF">L0M14_28415</name>
</gene>
<name>A0ABY3SIS0_9BACL</name>
<sequence length="225" mass="24994">MKKKIGCLHAHYSNIAYIEQAFEAYEVELVHFVDPGLVWRVGHDKDYTYEAARGKSREQLQWAASCGVDAALVTCTNYIALLAEEETHVQVPVINIDEPFFASLCEHSQPQIVLFTNPATVEGTMSRLRACAAAWGKELQVEARVMEGAFDLIMSGRQAEYTETLAEYLHRLIESEPDKAVSAAQLSMVLAADRVGRETGRVIGHPLASLQTYAVERLGLALKLR</sequence>
<keyword evidence="2" id="KW-1185">Reference proteome</keyword>
<evidence type="ECO:0008006" key="3">
    <source>
        <dbReference type="Google" id="ProtNLM"/>
    </source>
</evidence>
<dbReference type="Proteomes" id="UP001649230">
    <property type="component" value="Chromosome"/>
</dbReference>
<protein>
    <recommendedName>
        <fullName evidence="3">Asp/Glu/hydantoin racemase</fullName>
    </recommendedName>
</protein>